<reference evidence="2" key="1">
    <citation type="submission" date="2023-03" db="EMBL/GenBank/DDBJ databases">
        <title>Massive genome expansion in bonnet fungi (Mycena s.s.) driven by repeated elements and novel gene families across ecological guilds.</title>
        <authorList>
            <consortium name="Lawrence Berkeley National Laboratory"/>
            <person name="Harder C.B."/>
            <person name="Miyauchi S."/>
            <person name="Viragh M."/>
            <person name="Kuo A."/>
            <person name="Thoen E."/>
            <person name="Andreopoulos B."/>
            <person name="Lu D."/>
            <person name="Skrede I."/>
            <person name="Drula E."/>
            <person name="Henrissat B."/>
            <person name="Morin E."/>
            <person name="Kohler A."/>
            <person name="Barry K."/>
            <person name="LaButti K."/>
            <person name="Morin E."/>
            <person name="Salamov A."/>
            <person name="Lipzen A."/>
            <person name="Mereny Z."/>
            <person name="Hegedus B."/>
            <person name="Baldrian P."/>
            <person name="Stursova M."/>
            <person name="Weitz H."/>
            <person name="Taylor A."/>
            <person name="Grigoriev I.V."/>
            <person name="Nagy L.G."/>
            <person name="Martin F."/>
            <person name="Kauserud H."/>
        </authorList>
    </citation>
    <scope>NUCLEOTIDE SEQUENCE</scope>
    <source>
        <strain evidence="2">9144</strain>
    </source>
</reference>
<evidence type="ECO:0000313" key="3">
    <source>
        <dbReference type="Proteomes" id="UP001219525"/>
    </source>
</evidence>
<dbReference type="AlphaFoldDB" id="A0AAD6VCQ5"/>
<sequence length="242" mass="27852">MRFPVDRPPLHPRSRVEYLLSENRGRRRPQSFVKPRALFTSFLMHRLDQISVPKTSTRTGTWLFTVKKESKTIRIKEEAFTLPQDVVDMYLNIVPDLEIDRTPGVDLFVSRKFLRVKFGGSDQHFIAHFGPTGDSNRRRAVVFPRPDLNPFLPSRPGAAGLTFASRLKITQDGPWTLFCKDEPSGVALWRYMGEYKNRKCGSITGKQFTSQTLKVKQSWAELILTSKRFDVYELESPCENVA</sequence>
<dbReference type="Pfam" id="PF20411">
    <property type="entry name" value="DUF6697"/>
    <property type="match status" value="1"/>
</dbReference>
<keyword evidence="3" id="KW-1185">Reference proteome</keyword>
<comment type="caution">
    <text evidence="2">The sequence shown here is derived from an EMBL/GenBank/DDBJ whole genome shotgun (WGS) entry which is preliminary data.</text>
</comment>
<gene>
    <name evidence="2" type="ORF">GGX14DRAFT_110327</name>
</gene>
<protein>
    <recommendedName>
        <fullName evidence="1">DUF6697 domain-containing protein</fullName>
    </recommendedName>
</protein>
<name>A0AAD6VCQ5_9AGAR</name>
<evidence type="ECO:0000313" key="2">
    <source>
        <dbReference type="EMBL" id="KAJ7208857.1"/>
    </source>
</evidence>
<organism evidence="2 3">
    <name type="scientific">Mycena pura</name>
    <dbReference type="NCBI Taxonomy" id="153505"/>
    <lineage>
        <taxon>Eukaryota</taxon>
        <taxon>Fungi</taxon>
        <taxon>Dikarya</taxon>
        <taxon>Basidiomycota</taxon>
        <taxon>Agaricomycotina</taxon>
        <taxon>Agaricomycetes</taxon>
        <taxon>Agaricomycetidae</taxon>
        <taxon>Agaricales</taxon>
        <taxon>Marasmiineae</taxon>
        <taxon>Mycenaceae</taxon>
        <taxon>Mycena</taxon>
    </lineage>
</organism>
<evidence type="ECO:0000259" key="1">
    <source>
        <dbReference type="Pfam" id="PF20411"/>
    </source>
</evidence>
<proteinExistence type="predicted"/>
<dbReference type="InterPro" id="IPR046520">
    <property type="entry name" value="DUF6697"/>
</dbReference>
<dbReference type="EMBL" id="JARJCW010000032">
    <property type="protein sequence ID" value="KAJ7208857.1"/>
    <property type="molecule type" value="Genomic_DNA"/>
</dbReference>
<feature type="domain" description="DUF6697" evidence="1">
    <location>
        <begin position="109"/>
        <end position="227"/>
    </location>
</feature>
<accession>A0AAD6VCQ5</accession>
<dbReference type="Proteomes" id="UP001219525">
    <property type="component" value="Unassembled WGS sequence"/>
</dbReference>